<evidence type="ECO:0000256" key="1">
    <source>
        <dbReference type="SAM" id="MobiDB-lite"/>
    </source>
</evidence>
<dbReference type="EMBL" id="JARJLM010000392">
    <property type="protein sequence ID" value="MDF3835888.1"/>
    <property type="molecule type" value="Genomic_DNA"/>
</dbReference>
<reference evidence="3 4" key="1">
    <citation type="submission" date="2023-03" db="EMBL/GenBank/DDBJ databases">
        <title>Draft assemblies of triclosan tolerant bacteria isolated from returned activated sludge.</title>
        <authorList>
            <person name="Van Hamelsveld S."/>
        </authorList>
    </citation>
    <scope>NUCLEOTIDE SEQUENCE [LARGE SCALE GENOMIC DNA]</scope>
    <source>
        <strain evidence="3 4">GW210010_S58</strain>
    </source>
</reference>
<comment type="caution">
    <text evidence="3">The sequence shown here is derived from an EMBL/GenBank/DDBJ whole genome shotgun (WGS) entry which is preliminary data.</text>
</comment>
<feature type="compositionally biased region" description="Polar residues" evidence="1">
    <location>
        <begin position="179"/>
        <end position="188"/>
    </location>
</feature>
<sequence length="188" mass="20067">MNPFSPEHILEAQRASRETLVGLTTKVFDGFERLLDLNLQTMKGALSGTRGGLQKALSVKSAQELVALQIELLKPVADNALTYRRQFFEIASTTRAELDKVAEFHYEANKRGVQRLIESAVSAGPAGSGAAAAAWQSAIDAAHTLYEAVQATAEQAVQVAERGADTAAVAASKTEKPVKQQTAQATTQ</sequence>
<protein>
    <submittedName>
        <fullName evidence="3">Phasin family protein</fullName>
    </submittedName>
</protein>
<accession>A0ABT6AU25</accession>
<dbReference type="InterPro" id="IPR010127">
    <property type="entry name" value="Phasin_subfam-1"/>
</dbReference>
<dbReference type="NCBIfam" id="TIGR01841">
    <property type="entry name" value="phasin"/>
    <property type="match status" value="1"/>
</dbReference>
<evidence type="ECO:0000259" key="2">
    <source>
        <dbReference type="Pfam" id="PF09361"/>
    </source>
</evidence>
<proteinExistence type="predicted"/>
<dbReference type="Proteomes" id="UP001216674">
    <property type="component" value="Unassembled WGS sequence"/>
</dbReference>
<feature type="domain" description="Phasin" evidence="2">
    <location>
        <begin position="8"/>
        <end position="103"/>
    </location>
</feature>
<keyword evidence="4" id="KW-1185">Reference proteome</keyword>
<evidence type="ECO:0000313" key="4">
    <source>
        <dbReference type="Proteomes" id="UP001216674"/>
    </source>
</evidence>
<dbReference type="Pfam" id="PF09361">
    <property type="entry name" value="Phasin_2"/>
    <property type="match status" value="1"/>
</dbReference>
<organism evidence="3 4">
    <name type="scientific">Cupriavidus basilensis</name>
    <dbReference type="NCBI Taxonomy" id="68895"/>
    <lineage>
        <taxon>Bacteria</taxon>
        <taxon>Pseudomonadati</taxon>
        <taxon>Pseudomonadota</taxon>
        <taxon>Betaproteobacteria</taxon>
        <taxon>Burkholderiales</taxon>
        <taxon>Burkholderiaceae</taxon>
        <taxon>Cupriavidus</taxon>
    </lineage>
</organism>
<dbReference type="RefSeq" id="WP_276266543.1">
    <property type="nucleotide sequence ID" value="NZ_JARJLM010000392.1"/>
</dbReference>
<gene>
    <name evidence="3" type="ORF">P3W85_23485</name>
</gene>
<dbReference type="InterPro" id="IPR018968">
    <property type="entry name" value="Phasin"/>
</dbReference>
<evidence type="ECO:0000313" key="3">
    <source>
        <dbReference type="EMBL" id="MDF3835888.1"/>
    </source>
</evidence>
<feature type="region of interest" description="Disordered" evidence="1">
    <location>
        <begin position="168"/>
        <end position="188"/>
    </location>
</feature>
<name>A0ABT6AU25_9BURK</name>